<dbReference type="InterPro" id="IPR036388">
    <property type="entry name" value="WH-like_DNA-bd_sf"/>
</dbReference>
<reference evidence="2" key="1">
    <citation type="journal article" date="2015" name="Nature">
        <title>Complex archaea that bridge the gap between prokaryotes and eukaryotes.</title>
        <authorList>
            <person name="Spang A."/>
            <person name="Saw J.H."/>
            <person name="Jorgensen S.L."/>
            <person name="Zaremba-Niedzwiedzka K."/>
            <person name="Martijn J."/>
            <person name="Lind A.E."/>
            <person name="van Eijk R."/>
            <person name="Schleper C."/>
            <person name="Guy L."/>
            <person name="Ettema T.J."/>
        </authorList>
    </citation>
    <scope>NUCLEOTIDE SEQUENCE</scope>
</reference>
<dbReference type="SUPFAM" id="SSF46785">
    <property type="entry name" value="Winged helix' DNA-binding domain"/>
    <property type="match status" value="1"/>
</dbReference>
<evidence type="ECO:0000313" key="2">
    <source>
        <dbReference type="EMBL" id="KKM18904.1"/>
    </source>
</evidence>
<dbReference type="Pfam" id="PF13601">
    <property type="entry name" value="HTH_34"/>
    <property type="match status" value="1"/>
</dbReference>
<comment type="caution">
    <text evidence="2">The sequence shown here is derived from an EMBL/GenBank/DDBJ whole genome shotgun (WGS) entry which is preliminary data.</text>
</comment>
<organism evidence="2">
    <name type="scientific">marine sediment metagenome</name>
    <dbReference type="NCBI Taxonomy" id="412755"/>
    <lineage>
        <taxon>unclassified sequences</taxon>
        <taxon>metagenomes</taxon>
        <taxon>ecological metagenomes</taxon>
    </lineage>
</organism>
<accession>A0A0F9IGI3</accession>
<dbReference type="PANTHER" id="PTHR37318">
    <property type="entry name" value="BSL7504 PROTEIN"/>
    <property type="match status" value="1"/>
</dbReference>
<feature type="domain" description="Winged helix DNA-binding" evidence="1">
    <location>
        <begin position="17"/>
        <end position="95"/>
    </location>
</feature>
<dbReference type="Gene3D" id="1.10.10.10">
    <property type="entry name" value="Winged helix-like DNA-binding domain superfamily/Winged helix DNA-binding domain"/>
    <property type="match status" value="1"/>
</dbReference>
<evidence type="ECO:0000259" key="1">
    <source>
        <dbReference type="Pfam" id="PF13601"/>
    </source>
</evidence>
<name>A0A0F9IGI3_9ZZZZ</name>
<protein>
    <recommendedName>
        <fullName evidence="1">Winged helix DNA-binding domain-containing protein</fullName>
    </recommendedName>
</protein>
<dbReference type="InterPro" id="IPR036390">
    <property type="entry name" value="WH_DNA-bd_sf"/>
</dbReference>
<dbReference type="AlphaFoldDB" id="A0A0F9IGI3"/>
<sequence>MQPLDIQQLDTTVHGPVRLGVLAALQVDGPLNFTTLRKRLKVSDGAIGLHLRKLEDTGYIKSSRAFVGRRPQTKYVLTRQGRKAFHAYLDQMQGLLDAVRGRGRQ</sequence>
<dbReference type="InterPro" id="IPR011991">
    <property type="entry name" value="ArsR-like_HTH"/>
</dbReference>
<dbReference type="PANTHER" id="PTHR37318:SF1">
    <property type="entry name" value="BSL7504 PROTEIN"/>
    <property type="match status" value="1"/>
</dbReference>
<dbReference type="CDD" id="cd00090">
    <property type="entry name" value="HTH_ARSR"/>
    <property type="match status" value="1"/>
</dbReference>
<dbReference type="EMBL" id="LAZR01014114">
    <property type="protein sequence ID" value="KKM18904.1"/>
    <property type="molecule type" value="Genomic_DNA"/>
</dbReference>
<dbReference type="InterPro" id="IPR027395">
    <property type="entry name" value="WH_DNA-bd_dom"/>
</dbReference>
<gene>
    <name evidence="2" type="ORF">LCGC14_1660990</name>
</gene>
<proteinExistence type="predicted"/>